<keyword evidence="4 8" id="KW-0274">FAD</keyword>
<dbReference type="Pfam" id="PF00743">
    <property type="entry name" value="FMO-like"/>
    <property type="match status" value="2"/>
</dbReference>
<dbReference type="GO" id="GO:0004499">
    <property type="term" value="F:N,N-dimethylaniline monooxygenase activity"/>
    <property type="evidence" value="ECO:0007669"/>
    <property type="project" value="InterPro"/>
</dbReference>
<dbReference type="InterPro" id="IPR036188">
    <property type="entry name" value="FAD/NAD-bd_sf"/>
</dbReference>
<comment type="cofactor">
    <cofactor evidence="1 8">
        <name>FAD</name>
        <dbReference type="ChEBI" id="CHEBI:57692"/>
    </cofactor>
</comment>
<evidence type="ECO:0000256" key="8">
    <source>
        <dbReference type="RuleBase" id="RU361177"/>
    </source>
</evidence>
<dbReference type="PIRSF" id="PIRSF000332">
    <property type="entry name" value="FMO"/>
    <property type="match status" value="1"/>
</dbReference>
<dbReference type="GO" id="GO:0050661">
    <property type="term" value="F:NADP binding"/>
    <property type="evidence" value="ECO:0007669"/>
    <property type="project" value="InterPro"/>
</dbReference>
<dbReference type="GeneID" id="112684706"/>
<dbReference type="Gene3D" id="3.50.50.60">
    <property type="entry name" value="FAD/NAD(P)-binding domain"/>
    <property type="match status" value="2"/>
</dbReference>
<keyword evidence="7 8" id="KW-0503">Monooxygenase</keyword>
<evidence type="ECO:0000256" key="1">
    <source>
        <dbReference type="ARBA" id="ARBA00001974"/>
    </source>
</evidence>
<dbReference type="RefSeq" id="XP_025412135.1">
    <property type="nucleotide sequence ID" value="XM_025556350.1"/>
</dbReference>
<keyword evidence="5" id="KW-0521">NADP</keyword>
<organism evidence="9 10">
    <name type="scientific">Sipha flava</name>
    <name type="common">yellow sugarcane aphid</name>
    <dbReference type="NCBI Taxonomy" id="143950"/>
    <lineage>
        <taxon>Eukaryota</taxon>
        <taxon>Metazoa</taxon>
        <taxon>Ecdysozoa</taxon>
        <taxon>Arthropoda</taxon>
        <taxon>Hexapoda</taxon>
        <taxon>Insecta</taxon>
        <taxon>Pterygota</taxon>
        <taxon>Neoptera</taxon>
        <taxon>Paraneoptera</taxon>
        <taxon>Hemiptera</taxon>
        <taxon>Sternorrhyncha</taxon>
        <taxon>Aphidomorpha</taxon>
        <taxon>Aphidoidea</taxon>
        <taxon>Aphididae</taxon>
        <taxon>Sipha</taxon>
    </lineage>
</organism>
<protein>
    <recommendedName>
        <fullName evidence="8">Flavin-containing monooxygenase</fullName>
        <ecNumber evidence="8">1.-.-.-</ecNumber>
    </recommendedName>
</protein>
<evidence type="ECO:0000256" key="4">
    <source>
        <dbReference type="ARBA" id="ARBA00022827"/>
    </source>
</evidence>
<evidence type="ECO:0000256" key="5">
    <source>
        <dbReference type="ARBA" id="ARBA00022857"/>
    </source>
</evidence>
<evidence type="ECO:0000313" key="10">
    <source>
        <dbReference type="RefSeq" id="XP_025412135.1"/>
    </source>
</evidence>
<keyword evidence="3 8" id="KW-0285">Flavoprotein</keyword>
<dbReference type="EC" id="1.-.-.-" evidence="8"/>
<evidence type="ECO:0000256" key="7">
    <source>
        <dbReference type="ARBA" id="ARBA00023033"/>
    </source>
</evidence>
<proteinExistence type="inferred from homology"/>
<evidence type="ECO:0000256" key="3">
    <source>
        <dbReference type="ARBA" id="ARBA00022630"/>
    </source>
</evidence>
<dbReference type="PRINTS" id="PR00370">
    <property type="entry name" value="FMOXYGENASE"/>
</dbReference>
<dbReference type="PANTHER" id="PTHR23023">
    <property type="entry name" value="DIMETHYLANILINE MONOOXYGENASE"/>
    <property type="match status" value="1"/>
</dbReference>
<evidence type="ECO:0000256" key="6">
    <source>
        <dbReference type="ARBA" id="ARBA00023002"/>
    </source>
</evidence>
<reference evidence="10" key="1">
    <citation type="submission" date="2025-08" db="UniProtKB">
        <authorList>
            <consortium name="RefSeq"/>
        </authorList>
    </citation>
    <scope>IDENTIFICATION</scope>
    <source>
        <tissue evidence="10">Whole body</tissue>
    </source>
</reference>
<dbReference type="SUPFAM" id="SSF51905">
    <property type="entry name" value="FAD/NAD(P)-binding domain"/>
    <property type="match status" value="2"/>
</dbReference>
<keyword evidence="6 8" id="KW-0560">Oxidoreductase</keyword>
<keyword evidence="9" id="KW-1185">Reference proteome</keyword>
<dbReference type="GO" id="GO:0050660">
    <property type="term" value="F:flavin adenine dinucleotide binding"/>
    <property type="evidence" value="ECO:0007669"/>
    <property type="project" value="InterPro"/>
</dbReference>
<gene>
    <name evidence="10" type="primary">LOC112684706</name>
</gene>
<dbReference type="InterPro" id="IPR020946">
    <property type="entry name" value="Flavin_mOase-like"/>
</dbReference>
<dbReference type="OrthoDB" id="66881at2759"/>
<dbReference type="AlphaFoldDB" id="A0A8B8FP54"/>
<sequence>MRLEKETKKSVAIIGCGAAGLAALRHFSVEGSQFTCVCYEQTDNVGGTWVYTDNVGKDKYGLPVHSSMYKSLRTNLPKEIMELPGFPHKGPEDKSYVAANEMLKYLEDYADHFDLKKHIKFHHHVKNISPLEGDRWLVTAINLQDNITETSEFDGVIVCIGNYSNPVIPEVPGIEKFRGMKIHSHDYRDSSVFKDMSTVVIGCGPSGLDISFDIAKVAGKVYLSHHNQRVKNMKCPPNMVQKVDIQEVVENGVLFKDGSYEQVDSILYCTGYTYKYPFLSSECGIRVENNNVKWLFKHFVNIEHPTMYFIGIPTNTTGFWMFDLQVRCAKTFLEGKAKLPSKEEMLEDTRRDVESRLASGLRPKELHMMGRRSMEYYDSLSSLSGLDSVPPVVLQIYFDGFDRFMCDFSHFREDKYKLLDKDHYMVQFPNEVEPIMKKQEIASH</sequence>
<evidence type="ECO:0000313" key="9">
    <source>
        <dbReference type="Proteomes" id="UP000694846"/>
    </source>
</evidence>
<accession>A0A8B8FP54</accession>
<evidence type="ECO:0000256" key="2">
    <source>
        <dbReference type="ARBA" id="ARBA00009183"/>
    </source>
</evidence>
<dbReference type="Proteomes" id="UP000694846">
    <property type="component" value="Unplaced"/>
</dbReference>
<dbReference type="InterPro" id="IPR050346">
    <property type="entry name" value="FMO-like"/>
</dbReference>
<name>A0A8B8FP54_9HEMI</name>
<dbReference type="FunFam" id="3.50.50.60:FF:000138">
    <property type="entry name" value="Flavin-containing monooxygenase"/>
    <property type="match status" value="1"/>
</dbReference>
<dbReference type="InterPro" id="IPR000960">
    <property type="entry name" value="Flavin_mOase"/>
</dbReference>
<comment type="similarity">
    <text evidence="2 8">Belongs to the FMO family.</text>
</comment>